<name>A0ACC2L520_PERAE</name>
<sequence>MKPGLLKSPAPPSPDSGHADVGPADDGPVDVASAPDAGIPMVHGFYQDLEDHPKEQGFKTILVTPPSTAISAPDPASLPSTLGQFHTSSLPLSASHTSGSPSHISQGGPRSAEAALSSGFIGFLWFVSFPSLLVRLGSAVVFAGKSLAAMAS</sequence>
<evidence type="ECO:0000313" key="2">
    <source>
        <dbReference type="Proteomes" id="UP001234297"/>
    </source>
</evidence>
<organism evidence="1 2">
    <name type="scientific">Persea americana</name>
    <name type="common">Avocado</name>
    <dbReference type="NCBI Taxonomy" id="3435"/>
    <lineage>
        <taxon>Eukaryota</taxon>
        <taxon>Viridiplantae</taxon>
        <taxon>Streptophyta</taxon>
        <taxon>Embryophyta</taxon>
        <taxon>Tracheophyta</taxon>
        <taxon>Spermatophyta</taxon>
        <taxon>Magnoliopsida</taxon>
        <taxon>Magnoliidae</taxon>
        <taxon>Laurales</taxon>
        <taxon>Lauraceae</taxon>
        <taxon>Persea</taxon>
    </lineage>
</organism>
<keyword evidence="2" id="KW-1185">Reference proteome</keyword>
<evidence type="ECO:0000313" key="1">
    <source>
        <dbReference type="EMBL" id="KAJ8628515.1"/>
    </source>
</evidence>
<dbReference type="EMBL" id="CM056814">
    <property type="protein sequence ID" value="KAJ8628515.1"/>
    <property type="molecule type" value="Genomic_DNA"/>
</dbReference>
<comment type="caution">
    <text evidence="1">The sequence shown here is derived from an EMBL/GenBank/DDBJ whole genome shotgun (WGS) entry which is preliminary data.</text>
</comment>
<accession>A0ACC2L520</accession>
<reference evidence="1 2" key="1">
    <citation type="journal article" date="2022" name="Hortic Res">
        <title>A haplotype resolved chromosomal level avocado genome allows analysis of novel avocado genes.</title>
        <authorList>
            <person name="Nath O."/>
            <person name="Fletcher S.J."/>
            <person name="Hayward A."/>
            <person name="Shaw L.M."/>
            <person name="Masouleh A.K."/>
            <person name="Furtado A."/>
            <person name="Henry R.J."/>
            <person name="Mitter N."/>
        </authorList>
    </citation>
    <scope>NUCLEOTIDE SEQUENCE [LARGE SCALE GENOMIC DNA]</scope>
    <source>
        <strain evidence="2">cv. Hass</strain>
    </source>
</reference>
<protein>
    <submittedName>
        <fullName evidence="1">Uncharacterized protein</fullName>
    </submittedName>
</protein>
<proteinExistence type="predicted"/>
<gene>
    <name evidence="1" type="ORF">MRB53_021822</name>
</gene>
<dbReference type="Proteomes" id="UP001234297">
    <property type="component" value="Chromosome 6"/>
</dbReference>